<organism evidence="6 7">
    <name type="scientific">Bacillus mesophilum</name>
    <dbReference type="NCBI Taxonomy" id="1071718"/>
    <lineage>
        <taxon>Bacteria</taxon>
        <taxon>Bacillati</taxon>
        <taxon>Bacillota</taxon>
        <taxon>Bacilli</taxon>
        <taxon>Bacillales</taxon>
        <taxon>Bacillaceae</taxon>
        <taxon>Bacillus</taxon>
    </lineage>
</organism>
<dbReference type="Gene3D" id="1.10.443.10">
    <property type="entry name" value="Intergrase catalytic core"/>
    <property type="match status" value="1"/>
</dbReference>
<keyword evidence="7" id="KW-1185">Reference proteome</keyword>
<name>A0A7V7UWG6_9BACI</name>
<dbReference type="GO" id="GO:0003677">
    <property type="term" value="F:DNA binding"/>
    <property type="evidence" value="ECO:0007669"/>
    <property type="project" value="UniProtKB-UniRule"/>
</dbReference>
<keyword evidence="2" id="KW-0233">DNA recombination</keyword>
<evidence type="ECO:0000313" key="6">
    <source>
        <dbReference type="EMBL" id="KAB2334135.1"/>
    </source>
</evidence>
<dbReference type="PROSITE" id="PS51900">
    <property type="entry name" value="CB"/>
    <property type="match status" value="1"/>
</dbReference>
<dbReference type="OrthoDB" id="2423890at2"/>
<feature type="domain" description="Tyr recombinase" evidence="4">
    <location>
        <begin position="144"/>
        <end position="334"/>
    </location>
</feature>
<keyword evidence="1 3" id="KW-0238">DNA-binding</keyword>
<dbReference type="RefSeq" id="WP_102230757.1">
    <property type="nucleotide sequence ID" value="NZ_WBOT01000002.1"/>
</dbReference>
<evidence type="ECO:0000259" key="4">
    <source>
        <dbReference type="PROSITE" id="PS51898"/>
    </source>
</evidence>
<evidence type="ECO:0000256" key="2">
    <source>
        <dbReference type="ARBA" id="ARBA00023172"/>
    </source>
</evidence>
<dbReference type="InterPro" id="IPR002104">
    <property type="entry name" value="Integrase_catalytic"/>
</dbReference>
<feature type="domain" description="Core-binding (CB)" evidence="5">
    <location>
        <begin position="45"/>
        <end position="124"/>
    </location>
</feature>
<dbReference type="InterPro" id="IPR050090">
    <property type="entry name" value="Tyrosine_recombinase_XerCD"/>
</dbReference>
<evidence type="ECO:0000256" key="3">
    <source>
        <dbReference type="PROSITE-ProRule" id="PRU01248"/>
    </source>
</evidence>
<dbReference type="GO" id="GO:0006310">
    <property type="term" value="P:DNA recombination"/>
    <property type="evidence" value="ECO:0007669"/>
    <property type="project" value="UniProtKB-KW"/>
</dbReference>
<comment type="caution">
    <text evidence="6">The sequence shown here is derived from an EMBL/GenBank/DDBJ whole genome shotgun (WGS) entry which is preliminary data.</text>
</comment>
<dbReference type="PANTHER" id="PTHR30349:SF64">
    <property type="entry name" value="PROPHAGE INTEGRASE INTD-RELATED"/>
    <property type="match status" value="1"/>
</dbReference>
<gene>
    <name evidence="6" type="ORF">F7732_08665</name>
</gene>
<dbReference type="InterPro" id="IPR013762">
    <property type="entry name" value="Integrase-like_cat_sf"/>
</dbReference>
<dbReference type="EMBL" id="WBOT01000002">
    <property type="protein sequence ID" value="KAB2334135.1"/>
    <property type="molecule type" value="Genomic_DNA"/>
</dbReference>
<evidence type="ECO:0000256" key="1">
    <source>
        <dbReference type="ARBA" id="ARBA00023125"/>
    </source>
</evidence>
<dbReference type="Proteomes" id="UP000441354">
    <property type="component" value="Unassembled WGS sequence"/>
</dbReference>
<dbReference type="AlphaFoldDB" id="A0A7V7UWG6"/>
<dbReference type="Pfam" id="PF00589">
    <property type="entry name" value="Phage_integrase"/>
    <property type="match status" value="1"/>
</dbReference>
<dbReference type="InterPro" id="IPR011010">
    <property type="entry name" value="DNA_brk_join_enz"/>
</dbReference>
<dbReference type="PROSITE" id="PS51898">
    <property type="entry name" value="TYR_RECOMBINASE"/>
    <property type="match status" value="1"/>
</dbReference>
<evidence type="ECO:0000313" key="7">
    <source>
        <dbReference type="Proteomes" id="UP000441354"/>
    </source>
</evidence>
<dbReference type="SUPFAM" id="SSF56349">
    <property type="entry name" value="DNA breaking-rejoining enzymes"/>
    <property type="match status" value="1"/>
</dbReference>
<sequence>MTKKKGIFDVNADINLFNQGKGTAVEEKLLVGSAKGTASTKKDGRELDSVMDIIIQQMKVSGYRERTITDYIRYMTQFRKITNIEYLEEITTDTIYLWLDSMQVSNQTKLTRLKCLKAILGKCFNNGWFGSKFWHGINIKVDKKVKKGAKKDDVMVLLSLLDLNTFIGLRDAVAVLTLYKTGVRINTLGQLQERHIDFENKLLCMDGTILKNHKVLKLPVDDELIHLLKILIQQNDKIRAYYGEKNSYLFITCKGTSLNTKSTNNAISKQLNKYAKKYDLHNINPHALRRGYAKSLLEKGANLALISKALGHSNLGVTTQYLDIDVDEVADNLRDFL</sequence>
<dbReference type="GO" id="GO:0015074">
    <property type="term" value="P:DNA integration"/>
    <property type="evidence" value="ECO:0007669"/>
    <property type="project" value="InterPro"/>
</dbReference>
<reference evidence="6 7" key="1">
    <citation type="journal article" date="2014" name="Arch. Microbiol.">
        <title>Bacillus mesophilum sp. nov., strain IITR-54T, a novel 4-chlorobiphenyl dechlorinating bacterium.</title>
        <authorList>
            <person name="Manickam N."/>
            <person name="Singh N.K."/>
            <person name="Bajaj A."/>
            <person name="Kumar R.M."/>
            <person name="Kaur G."/>
            <person name="Kaur N."/>
            <person name="Bala M."/>
            <person name="Kumar A."/>
            <person name="Mayilraj S."/>
        </authorList>
    </citation>
    <scope>NUCLEOTIDE SEQUENCE [LARGE SCALE GENOMIC DNA]</scope>
    <source>
        <strain evidence="6 7">IITR-54</strain>
    </source>
</reference>
<dbReference type="CDD" id="cd00397">
    <property type="entry name" value="DNA_BRE_C"/>
    <property type="match status" value="1"/>
</dbReference>
<evidence type="ECO:0000259" key="5">
    <source>
        <dbReference type="PROSITE" id="PS51900"/>
    </source>
</evidence>
<protein>
    <submittedName>
        <fullName evidence="6">Site-specific integrase</fullName>
    </submittedName>
</protein>
<dbReference type="InterPro" id="IPR044068">
    <property type="entry name" value="CB"/>
</dbReference>
<proteinExistence type="predicted"/>
<accession>A0A7V7UWG6</accession>
<dbReference type="PANTHER" id="PTHR30349">
    <property type="entry name" value="PHAGE INTEGRASE-RELATED"/>
    <property type="match status" value="1"/>
</dbReference>